<dbReference type="InterPro" id="IPR048583">
    <property type="entry name" value="RNase_E_G_thioredoxin-like"/>
</dbReference>
<evidence type="ECO:0000256" key="12">
    <source>
        <dbReference type="ARBA" id="ARBA00022759"/>
    </source>
</evidence>
<proteinExistence type="inferred from homology"/>
<dbReference type="EMBL" id="UOGG01000137">
    <property type="protein sequence ID" value="VAX30987.1"/>
    <property type="molecule type" value="Genomic_DNA"/>
</dbReference>
<dbReference type="GO" id="GO:0000049">
    <property type="term" value="F:tRNA binding"/>
    <property type="evidence" value="ECO:0007669"/>
    <property type="project" value="UniProtKB-KW"/>
</dbReference>
<evidence type="ECO:0000256" key="13">
    <source>
        <dbReference type="ARBA" id="ARBA00022801"/>
    </source>
</evidence>
<dbReference type="Pfam" id="PF10150">
    <property type="entry name" value="RNase_E_G"/>
    <property type="match status" value="1"/>
</dbReference>
<dbReference type="CDD" id="cd04453">
    <property type="entry name" value="S1_RNase_E"/>
    <property type="match status" value="1"/>
</dbReference>
<evidence type="ECO:0000256" key="11">
    <source>
        <dbReference type="ARBA" id="ARBA00022730"/>
    </source>
</evidence>
<dbReference type="Gene3D" id="3.40.1260.20">
    <property type="entry name" value="Ribonuclease E, catalytic domain"/>
    <property type="match status" value="1"/>
</dbReference>
<evidence type="ECO:0000256" key="8">
    <source>
        <dbReference type="ARBA" id="ARBA00022694"/>
    </source>
</evidence>
<keyword evidence="14" id="KW-0460">Magnesium</keyword>
<dbReference type="GO" id="GO:0006364">
    <property type="term" value="P:rRNA processing"/>
    <property type="evidence" value="ECO:0007669"/>
    <property type="project" value="UniProtKB-KW"/>
</dbReference>
<evidence type="ECO:0000256" key="6">
    <source>
        <dbReference type="ARBA" id="ARBA00022552"/>
    </source>
</evidence>
<comment type="similarity">
    <text evidence="3">Belongs to the RNase E/G family. RNase G subfamily.</text>
</comment>
<evidence type="ECO:0000256" key="3">
    <source>
        <dbReference type="ARBA" id="ARBA00005663"/>
    </source>
</evidence>
<dbReference type="SMART" id="SM00316">
    <property type="entry name" value="S1"/>
    <property type="match status" value="1"/>
</dbReference>
<comment type="subcellular location">
    <subcellularLocation>
        <location evidence="2">Cytoplasm</location>
    </subcellularLocation>
</comment>
<protein>
    <recommendedName>
        <fullName evidence="4">Ribonuclease G</fullName>
    </recommendedName>
</protein>
<feature type="domain" description="S1 motif" evidence="16">
    <location>
        <begin position="37"/>
        <end position="142"/>
    </location>
</feature>
<sequence length="510" mass="58196">MHSEIIINSNPREIRVALMENNQLVELFIEHKSNRGIVGNIYQGLVTKILPGMQVAFVDFGLEKAGFLYVGDIDVLDMLDLDEPESNGIPLTPVTEKAGEDKPQRNLSHGIPIEDLLTEGQEIIIQVAKNPLGTKGARITTYISLPGRYVVYMPTVNHINVSRRIEDEDEKERLRSLMGEIGNPGEGYIVRTAGQGCQKEDFLPDLEFLHRLWENLEKNSDGSGGPRLLHEDFNLIFRSIRDLFAQEGARLVIDSNEDYQKCIDFCSEYLPHLVEKISLHESPMPIFEHNGLEMEINRSLDRKVWLKSGGFISIDQTEALVAIDVNTGKFVGHSDPEETILKTNLEAVREVVYQLRLRNIGGIIIVDFIDMVREESKEIVWNALHQALKSDRSRTRILKISELGLAEMTRKRVRESLTQTLCDPCFYCGGKGFIKSTTTVCYEIVREIQKLLSQNSDRKTINVEVHPALYDLMFEEEGSFIEETQEKYKIEISFQIDQKLHQEKYKITTT</sequence>
<dbReference type="InterPro" id="IPR004659">
    <property type="entry name" value="RNase_E/G"/>
</dbReference>
<keyword evidence="5" id="KW-0963">Cytoplasm</keyword>
<organism evidence="17">
    <name type="scientific">hydrothermal vent metagenome</name>
    <dbReference type="NCBI Taxonomy" id="652676"/>
    <lineage>
        <taxon>unclassified sequences</taxon>
        <taxon>metagenomes</taxon>
        <taxon>ecological metagenomes</taxon>
    </lineage>
</organism>
<evidence type="ECO:0000256" key="10">
    <source>
        <dbReference type="ARBA" id="ARBA00022723"/>
    </source>
</evidence>
<dbReference type="GO" id="GO:0019843">
    <property type="term" value="F:rRNA binding"/>
    <property type="evidence" value="ECO:0007669"/>
    <property type="project" value="UniProtKB-KW"/>
</dbReference>
<dbReference type="InterPro" id="IPR019307">
    <property type="entry name" value="RNA-bd_AU-1/RNase_E/G"/>
</dbReference>
<dbReference type="GO" id="GO:0004519">
    <property type="term" value="F:endonuclease activity"/>
    <property type="evidence" value="ECO:0007669"/>
    <property type="project" value="UniProtKB-KW"/>
</dbReference>
<dbReference type="Pfam" id="PF20833">
    <property type="entry name" value="RNase_E_G_Thio"/>
    <property type="match status" value="1"/>
</dbReference>
<reference evidence="17" key="1">
    <citation type="submission" date="2018-06" db="EMBL/GenBank/DDBJ databases">
        <authorList>
            <person name="Zhirakovskaya E."/>
        </authorList>
    </citation>
    <scope>NUCLEOTIDE SEQUENCE</scope>
</reference>
<dbReference type="GO" id="GO:0008033">
    <property type="term" value="P:tRNA processing"/>
    <property type="evidence" value="ECO:0007669"/>
    <property type="project" value="UniProtKB-KW"/>
</dbReference>
<keyword evidence="12" id="KW-0255">Endonuclease</keyword>
<dbReference type="GO" id="GO:0046872">
    <property type="term" value="F:metal ion binding"/>
    <property type="evidence" value="ECO:0007669"/>
    <property type="project" value="UniProtKB-KW"/>
</dbReference>
<evidence type="ECO:0000256" key="5">
    <source>
        <dbReference type="ARBA" id="ARBA00022490"/>
    </source>
</evidence>
<dbReference type="InterPro" id="IPR012340">
    <property type="entry name" value="NA-bd_OB-fold"/>
</dbReference>
<keyword evidence="6" id="KW-0698">rRNA processing</keyword>
<keyword evidence="11" id="KW-0699">rRNA-binding</keyword>
<accession>A0A3B1DQN8</accession>
<comment type="cofactor">
    <cofactor evidence="1">
        <name>Mg(2+)</name>
        <dbReference type="ChEBI" id="CHEBI:18420"/>
    </cofactor>
</comment>
<dbReference type="GO" id="GO:0005737">
    <property type="term" value="C:cytoplasm"/>
    <property type="evidence" value="ECO:0007669"/>
    <property type="project" value="UniProtKB-SubCell"/>
</dbReference>
<keyword evidence="13" id="KW-0378">Hydrolase</keyword>
<dbReference type="Gene3D" id="2.40.50.140">
    <property type="entry name" value="Nucleic acid-binding proteins"/>
    <property type="match status" value="1"/>
</dbReference>
<keyword evidence="9" id="KW-0540">Nuclease</keyword>
<evidence type="ECO:0000256" key="7">
    <source>
        <dbReference type="ARBA" id="ARBA00022555"/>
    </source>
</evidence>
<dbReference type="GO" id="GO:0016787">
    <property type="term" value="F:hydrolase activity"/>
    <property type="evidence" value="ECO:0007669"/>
    <property type="project" value="UniProtKB-KW"/>
</dbReference>
<evidence type="ECO:0000256" key="9">
    <source>
        <dbReference type="ARBA" id="ARBA00022722"/>
    </source>
</evidence>
<dbReference type="NCBIfam" id="TIGR00757">
    <property type="entry name" value="RNaseEG"/>
    <property type="match status" value="1"/>
</dbReference>
<dbReference type="SUPFAM" id="SSF50249">
    <property type="entry name" value="Nucleic acid-binding proteins"/>
    <property type="match status" value="1"/>
</dbReference>
<keyword evidence="7" id="KW-0820">tRNA-binding</keyword>
<keyword evidence="10" id="KW-0479">Metal-binding</keyword>
<dbReference type="AlphaFoldDB" id="A0A3B1DQN8"/>
<keyword evidence="8" id="KW-0819">tRNA processing</keyword>
<evidence type="ECO:0000259" key="16">
    <source>
        <dbReference type="SMART" id="SM00316"/>
    </source>
</evidence>
<dbReference type="GO" id="GO:0004540">
    <property type="term" value="F:RNA nuclease activity"/>
    <property type="evidence" value="ECO:0007669"/>
    <property type="project" value="InterPro"/>
</dbReference>
<evidence type="ECO:0000256" key="2">
    <source>
        <dbReference type="ARBA" id="ARBA00004496"/>
    </source>
</evidence>
<gene>
    <name evidence="17" type="ORF">MNBD_NITROSPINAE05-1468</name>
</gene>
<evidence type="ECO:0000256" key="4">
    <source>
        <dbReference type="ARBA" id="ARBA00017719"/>
    </source>
</evidence>
<evidence type="ECO:0000313" key="17">
    <source>
        <dbReference type="EMBL" id="VAX30987.1"/>
    </source>
</evidence>
<evidence type="ECO:0000256" key="14">
    <source>
        <dbReference type="ARBA" id="ARBA00022842"/>
    </source>
</evidence>
<dbReference type="InterPro" id="IPR003029">
    <property type="entry name" value="S1_domain"/>
</dbReference>
<dbReference type="PANTHER" id="PTHR30001">
    <property type="entry name" value="RIBONUCLEASE"/>
    <property type="match status" value="1"/>
</dbReference>
<dbReference type="PANTHER" id="PTHR30001:SF0">
    <property type="entry name" value="RIBONUCLEASE G"/>
    <property type="match status" value="1"/>
</dbReference>
<evidence type="ECO:0000256" key="1">
    <source>
        <dbReference type="ARBA" id="ARBA00001946"/>
    </source>
</evidence>
<keyword evidence="15" id="KW-0694">RNA-binding</keyword>
<evidence type="ECO:0000256" key="15">
    <source>
        <dbReference type="ARBA" id="ARBA00022884"/>
    </source>
</evidence>
<name>A0A3B1DQN8_9ZZZZ</name>